<keyword evidence="3" id="KW-1185">Reference proteome</keyword>
<name>W6MP54_9ASCO</name>
<sequence length="193" mass="21518">MSSTVRTRAPRKSTLNTPVVAHVAAIRVIEDDQAQVILSNFIDQCEKLEEESLSTTLNSEGGSRTTYSGPPSEKVSHLKRLQRELRGLPPLLVESAGSRPAKAKKAFSEGISGTPANKKIKFDDDITPLNKKVIFEDEVADTSAMDVDTPVKETVDEEVKSPKKEKKEKKDKKDKKEKKDKKDKKEKKIKDKS</sequence>
<organism evidence="2 3">
    <name type="scientific">Kuraishia capsulata CBS 1993</name>
    <dbReference type="NCBI Taxonomy" id="1382522"/>
    <lineage>
        <taxon>Eukaryota</taxon>
        <taxon>Fungi</taxon>
        <taxon>Dikarya</taxon>
        <taxon>Ascomycota</taxon>
        <taxon>Saccharomycotina</taxon>
        <taxon>Pichiomycetes</taxon>
        <taxon>Pichiales</taxon>
        <taxon>Pichiaceae</taxon>
        <taxon>Kuraishia</taxon>
    </lineage>
</organism>
<feature type="compositionally biased region" description="Basic and acidic residues" evidence="1">
    <location>
        <begin position="149"/>
        <end position="162"/>
    </location>
</feature>
<dbReference type="RefSeq" id="XP_022460406.1">
    <property type="nucleotide sequence ID" value="XM_022601128.1"/>
</dbReference>
<proteinExistence type="predicted"/>
<feature type="region of interest" description="Disordered" evidence="1">
    <location>
        <begin position="137"/>
        <end position="193"/>
    </location>
</feature>
<dbReference type="InterPro" id="IPR013239">
    <property type="entry name" value="RNA_polI_Rpa14"/>
</dbReference>
<dbReference type="STRING" id="1382522.W6MP54"/>
<feature type="region of interest" description="Disordered" evidence="1">
    <location>
        <begin position="53"/>
        <end position="73"/>
    </location>
</feature>
<reference evidence="2" key="1">
    <citation type="submission" date="2013-12" db="EMBL/GenBank/DDBJ databases">
        <authorList>
            <person name="Genoscope - CEA"/>
        </authorList>
    </citation>
    <scope>NUCLEOTIDE SEQUENCE</scope>
    <source>
        <strain evidence="2">CBS 1993</strain>
    </source>
</reference>
<gene>
    <name evidence="2" type="ORF">KUCA_T00004398001</name>
</gene>
<dbReference type="Proteomes" id="UP000019384">
    <property type="component" value="Unassembled WGS sequence"/>
</dbReference>
<dbReference type="Gene3D" id="6.10.250.3390">
    <property type="match status" value="1"/>
</dbReference>
<dbReference type="Pfam" id="PF08203">
    <property type="entry name" value="RNA_polI_A14"/>
    <property type="match status" value="1"/>
</dbReference>
<evidence type="ECO:0000313" key="3">
    <source>
        <dbReference type="Proteomes" id="UP000019384"/>
    </source>
</evidence>
<protein>
    <recommendedName>
        <fullName evidence="4">DNA-directed RNA polymerase I subunit RPA14</fullName>
    </recommendedName>
</protein>
<dbReference type="OrthoDB" id="4093689at2759"/>
<dbReference type="GeneID" id="34521794"/>
<dbReference type="AlphaFoldDB" id="W6MP54"/>
<reference evidence="2" key="2">
    <citation type="submission" date="2014-02" db="EMBL/GenBank/DDBJ databases">
        <title>Complete DNA sequence of /Kuraishia capsulata/ illustrates novel genomic features among budding yeasts (/Saccharomycotina/).</title>
        <authorList>
            <person name="Morales L."/>
            <person name="Noel B."/>
            <person name="Porcel B."/>
            <person name="Marcet-Houben M."/>
            <person name="Hullo M-F."/>
            <person name="Sacerdot C."/>
            <person name="Tekaia F."/>
            <person name="Leh-Louis V."/>
            <person name="Despons L."/>
            <person name="Khanna V."/>
            <person name="Aury J-M."/>
            <person name="Barbe V."/>
            <person name="Couloux A."/>
            <person name="Labadie K."/>
            <person name="Pelletier E."/>
            <person name="Souciet J-L."/>
            <person name="Boekhout T."/>
            <person name="Gabaldon T."/>
            <person name="Wincker P."/>
            <person name="Dujon B."/>
        </authorList>
    </citation>
    <scope>NUCLEOTIDE SEQUENCE</scope>
    <source>
        <strain evidence="2">CBS 1993</strain>
    </source>
</reference>
<evidence type="ECO:0008006" key="4">
    <source>
        <dbReference type="Google" id="ProtNLM"/>
    </source>
</evidence>
<dbReference type="EMBL" id="HG793129">
    <property type="protein sequence ID" value="CDK28416.1"/>
    <property type="molecule type" value="Genomic_DNA"/>
</dbReference>
<dbReference type="HOGENOM" id="CLU_109030_0_0_1"/>
<evidence type="ECO:0000256" key="1">
    <source>
        <dbReference type="SAM" id="MobiDB-lite"/>
    </source>
</evidence>
<feature type="compositionally biased region" description="Basic residues" evidence="1">
    <location>
        <begin position="163"/>
        <end position="185"/>
    </location>
</feature>
<evidence type="ECO:0000313" key="2">
    <source>
        <dbReference type="EMBL" id="CDK28416.1"/>
    </source>
</evidence>
<accession>W6MP54</accession>